<evidence type="ECO:0000313" key="3">
    <source>
        <dbReference type="Proteomes" id="UP001152320"/>
    </source>
</evidence>
<comment type="caution">
    <text evidence="2">The sequence shown here is derived from an EMBL/GenBank/DDBJ whole genome shotgun (WGS) entry which is preliminary data.</text>
</comment>
<protein>
    <submittedName>
        <fullName evidence="2">Uncharacterized protein</fullName>
    </submittedName>
</protein>
<dbReference type="PANTHER" id="PTHR31649">
    <property type="entry name" value="AGAP009604-PA"/>
    <property type="match status" value="1"/>
</dbReference>
<dbReference type="Pfam" id="PF11901">
    <property type="entry name" value="DM9"/>
    <property type="match status" value="1"/>
</dbReference>
<dbReference type="SMART" id="SM00696">
    <property type="entry name" value="DM9"/>
    <property type="match status" value="2"/>
</dbReference>
<evidence type="ECO:0000313" key="2">
    <source>
        <dbReference type="EMBL" id="KAJ8026515.1"/>
    </source>
</evidence>
<dbReference type="AlphaFoldDB" id="A0A9Q0YQ52"/>
<keyword evidence="3" id="KW-1185">Reference proteome</keyword>
<gene>
    <name evidence="2" type="ORF">HOLleu_31364</name>
</gene>
<proteinExistence type="predicted"/>
<sequence length="168" mass="19150">MFAVRFLLFFQVTGVYCQGIVWKTVINGTLPPHAFPGGTRRDRQEDTLYICKGNYHEHEVCGKTSQKTNVCTITYVDRAIDYPAPYQVLTLPLWVPYTLRWVKGYSYGKVPPNAVEGGDMVYVGRFLNGSEVILGKVDSINQAFFYDKDGVNEAWLKEGYDVLVKEEF</sequence>
<dbReference type="Proteomes" id="UP001152320">
    <property type="component" value="Chromosome 16"/>
</dbReference>
<dbReference type="PANTHER" id="PTHR31649:SF1">
    <property type="entry name" value="FARNESOIC ACID O-METHYL TRANSFERASE DOMAIN-CONTAINING PROTEIN"/>
    <property type="match status" value="1"/>
</dbReference>
<feature type="chain" id="PRO_5040328120" evidence="1">
    <location>
        <begin position="18"/>
        <end position="168"/>
    </location>
</feature>
<keyword evidence="1" id="KW-0732">Signal</keyword>
<dbReference type="EMBL" id="JAIZAY010000016">
    <property type="protein sequence ID" value="KAJ8026515.1"/>
    <property type="molecule type" value="Genomic_DNA"/>
</dbReference>
<dbReference type="OrthoDB" id="1925699at2759"/>
<feature type="signal peptide" evidence="1">
    <location>
        <begin position="1"/>
        <end position="17"/>
    </location>
</feature>
<organism evidence="2 3">
    <name type="scientific">Holothuria leucospilota</name>
    <name type="common">Black long sea cucumber</name>
    <name type="synonym">Mertensiothuria leucospilota</name>
    <dbReference type="NCBI Taxonomy" id="206669"/>
    <lineage>
        <taxon>Eukaryota</taxon>
        <taxon>Metazoa</taxon>
        <taxon>Echinodermata</taxon>
        <taxon>Eleutherozoa</taxon>
        <taxon>Echinozoa</taxon>
        <taxon>Holothuroidea</taxon>
        <taxon>Aspidochirotacea</taxon>
        <taxon>Aspidochirotida</taxon>
        <taxon>Holothuriidae</taxon>
        <taxon>Holothuria</taxon>
    </lineage>
</organism>
<dbReference type="InterPro" id="IPR006616">
    <property type="entry name" value="DM9_repeat"/>
</dbReference>
<name>A0A9Q0YQ52_HOLLE</name>
<accession>A0A9Q0YQ52</accession>
<evidence type="ECO:0000256" key="1">
    <source>
        <dbReference type="SAM" id="SignalP"/>
    </source>
</evidence>
<reference evidence="2" key="1">
    <citation type="submission" date="2021-10" db="EMBL/GenBank/DDBJ databases">
        <title>Tropical sea cucumber genome reveals ecological adaptation and Cuvierian tubules defense mechanism.</title>
        <authorList>
            <person name="Chen T."/>
        </authorList>
    </citation>
    <scope>NUCLEOTIDE SEQUENCE</scope>
    <source>
        <strain evidence="2">Nanhai2018</strain>
        <tissue evidence="2">Muscle</tissue>
    </source>
</reference>